<protein>
    <recommendedName>
        <fullName evidence="2">DNA helicase</fullName>
    </recommendedName>
</protein>
<dbReference type="STRING" id="37653.A0A0L8IAN0"/>
<evidence type="ECO:0008006" key="2">
    <source>
        <dbReference type="Google" id="ProtNLM"/>
    </source>
</evidence>
<organism evidence="1">
    <name type="scientific">Octopus bimaculoides</name>
    <name type="common">California two-spotted octopus</name>
    <dbReference type="NCBI Taxonomy" id="37653"/>
    <lineage>
        <taxon>Eukaryota</taxon>
        <taxon>Metazoa</taxon>
        <taxon>Spiralia</taxon>
        <taxon>Lophotrochozoa</taxon>
        <taxon>Mollusca</taxon>
        <taxon>Cephalopoda</taxon>
        <taxon>Coleoidea</taxon>
        <taxon>Octopodiformes</taxon>
        <taxon>Octopoda</taxon>
        <taxon>Incirrata</taxon>
        <taxon>Octopodidae</taxon>
        <taxon>Octopus</taxon>
    </lineage>
</organism>
<proteinExistence type="predicted"/>
<dbReference type="AlphaFoldDB" id="A0A0L8IAN0"/>
<dbReference type="EMBL" id="KQ416129">
    <property type="protein sequence ID" value="KOF98546.1"/>
    <property type="molecule type" value="Genomic_DNA"/>
</dbReference>
<name>A0A0L8IAN0_OCTBM</name>
<dbReference type="PANTHER" id="PTHR23274:SF48">
    <property type="entry name" value="ATP-DEPENDENT DNA HELICASE"/>
    <property type="match status" value="1"/>
</dbReference>
<accession>A0A0L8IAN0</accession>
<evidence type="ECO:0000313" key="1">
    <source>
        <dbReference type="EMBL" id="KOF98546.1"/>
    </source>
</evidence>
<sequence>MHIYVNVFSNRRLFEFSDAVLCMSPYNRVLKKNSIVILLRNLDPANCLLNAARFLVLSSDEFYSHGRIITGNEKGNETFITRVDLHPSKTDLHCNMSRPQFPVIPAFAMTINTSQELRKSWYLLASSRHLSQPD</sequence>
<dbReference type="GO" id="GO:0006260">
    <property type="term" value="P:DNA replication"/>
    <property type="evidence" value="ECO:0007669"/>
    <property type="project" value="TreeGrafter"/>
</dbReference>
<dbReference type="GO" id="GO:0005657">
    <property type="term" value="C:replication fork"/>
    <property type="evidence" value="ECO:0007669"/>
    <property type="project" value="TreeGrafter"/>
</dbReference>
<dbReference type="PANTHER" id="PTHR23274">
    <property type="entry name" value="DNA HELICASE-RELATED"/>
    <property type="match status" value="1"/>
</dbReference>
<reference evidence="1" key="1">
    <citation type="submission" date="2015-07" db="EMBL/GenBank/DDBJ databases">
        <title>MeaNS - Measles Nucleotide Surveillance Program.</title>
        <authorList>
            <person name="Tran T."/>
            <person name="Druce J."/>
        </authorList>
    </citation>
    <scope>NUCLEOTIDE SEQUENCE</scope>
    <source>
        <strain evidence="1">UCB-OBI-ISO-001</strain>
        <tissue evidence="1">Gonad</tissue>
    </source>
</reference>
<gene>
    <name evidence="1" type="ORF">OCBIM_22024827mg</name>
</gene>